<dbReference type="Proteomes" id="UP000008281">
    <property type="component" value="Unassembled WGS sequence"/>
</dbReference>
<dbReference type="HOGENOM" id="CLU_2075346_0_0_1"/>
<dbReference type="OrthoDB" id="5899385at2759"/>
<dbReference type="EMBL" id="DS268472">
    <property type="protein sequence ID" value="EFP08283.1"/>
    <property type="molecule type" value="Genomic_DNA"/>
</dbReference>
<dbReference type="AlphaFoldDB" id="E3MSD5"/>
<dbReference type="SUPFAM" id="SSF54403">
    <property type="entry name" value="Cystatin/monellin"/>
    <property type="match status" value="1"/>
</dbReference>
<organism evidence="2">
    <name type="scientific">Caenorhabditis remanei</name>
    <name type="common">Caenorhabditis vulgaris</name>
    <dbReference type="NCBI Taxonomy" id="31234"/>
    <lineage>
        <taxon>Eukaryota</taxon>
        <taxon>Metazoa</taxon>
        <taxon>Ecdysozoa</taxon>
        <taxon>Nematoda</taxon>
        <taxon>Chromadorea</taxon>
        <taxon>Rhabditida</taxon>
        <taxon>Rhabditina</taxon>
        <taxon>Rhabditomorpha</taxon>
        <taxon>Rhabditoidea</taxon>
        <taxon>Rhabditidae</taxon>
        <taxon>Peloderinae</taxon>
        <taxon>Caenorhabditis</taxon>
    </lineage>
</organism>
<evidence type="ECO:0000313" key="1">
    <source>
        <dbReference type="EMBL" id="EFP08283.1"/>
    </source>
</evidence>
<dbReference type="OMA" id="DHERVWM"/>
<gene>
    <name evidence="1" type="ORF">CRE_16915</name>
</gene>
<accession>E3MSD5</accession>
<protein>
    <submittedName>
        <fullName evidence="1">Uncharacterized protein</fullName>
    </submittedName>
</protein>
<dbReference type="Gene3D" id="3.10.450.10">
    <property type="match status" value="1"/>
</dbReference>
<name>E3MSD5_CAERE</name>
<reference evidence="1" key="1">
    <citation type="submission" date="2007-07" db="EMBL/GenBank/DDBJ databases">
        <title>PCAP assembly of the Caenorhabditis remanei genome.</title>
        <authorList>
            <consortium name="The Caenorhabditis remanei Sequencing Consortium"/>
            <person name="Wilson R.K."/>
        </authorList>
    </citation>
    <scope>NUCLEOTIDE SEQUENCE [LARGE SCALE GENOMIC DNA]</scope>
    <source>
        <strain evidence="1">PB4641</strain>
    </source>
</reference>
<keyword evidence="2" id="KW-1185">Reference proteome</keyword>
<sequence length="118" mass="13343">MLVFIIFTVFSVIAASSRFGEPEIGTVEKLDPREYEILSVGKQSVAGDLFTFETVYGESTCEKDVQLSDLFFVECSLKQDGQRSIWKVTDHERVWMKGAERNVVTVSKVRDLEAGEEI</sequence>
<dbReference type="InterPro" id="IPR046350">
    <property type="entry name" value="Cystatin_sf"/>
</dbReference>
<proteinExistence type="predicted"/>
<evidence type="ECO:0000313" key="2">
    <source>
        <dbReference type="Proteomes" id="UP000008281"/>
    </source>
</evidence>